<feature type="domain" description="TniQ" evidence="1">
    <location>
        <begin position="4"/>
        <end position="157"/>
    </location>
</feature>
<gene>
    <name evidence="2" type="ORF">DW907_07800</name>
</gene>
<dbReference type="Pfam" id="PF06527">
    <property type="entry name" value="TniQ"/>
    <property type="match status" value="1"/>
</dbReference>
<dbReference type="InterPro" id="IPR009492">
    <property type="entry name" value="TniQ"/>
</dbReference>
<reference evidence="2 3" key="1">
    <citation type="submission" date="2018-08" db="EMBL/GenBank/DDBJ databases">
        <title>A genome reference for cultivated species of the human gut microbiota.</title>
        <authorList>
            <person name="Zou Y."/>
            <person name="Xue W."/>
            <person name="Luo G."/>
        </authorList>
    </citation>
    <scope>NUCLEOTIDE SEQUENCE [LARGE SCALE GENOMIC DNA]</scope>
    <source>
        <strain evidence="2 3">AM42-13AC</strain>
    </source>
</reference>
<proteinExistence type="predicted"/>
<dbReference type="Proteomes" id="UP000285288">
    <property type="component" value="Unassembled WGS sequence"/>
</dbReference>
<protein>
    <recommendedName>
        <fullName evidence="1">TniQ domain-containing protein</fullName>
    </recommendedName>
</protein>
<comment type="caution">
    <text evidence="2">The sequence shown here is derived from an EMBL/GenBank/DDBJ whole genome shotgun (WGS) entry which is preliminary data.</text>
</comment>
<accession>A0A413UBL1</accession>
<organism evidence="2 3">
    <name type="scientific">Holdemanella biformis</name>
    <dbReference type="NCBI Taxonomy" id="1735"/>
    <lineage>
        <taxon>Bacteria</taxon>
        <taxon>Bacillati</taxon>
        <taxon>Bacillota</taxon>
        <taxon>Erysipelotrichia</taxon>
        <taxon>Erysipelotrichales</taxon>
        <taxon>Erysipelotrichaceae</taxon>
        <taxon>Holdemanella</taxon>
    </lineage>
</organism>
<name>A0A413UBL1_9FIRM</name>
<dbReference type="RefSeq" id="WP_118011591.1">
    <property type="nucleotide sequence ID" value="NZ_QSGD01000030.1"/>
</dbReference>
<evidence type="ECO:0000313" key="2">
    <source>
        <dbReference type="EMBL" id="RHB04029.1"/>
    </source>
</evidence>
<evidence type="ECO:0000259" key="1">
    <source>
        <dbReference type="Pfam" id="PF06527"/>
    </source>
</evidence>
<sequence length="479" mass="56553">MIAYFPELYPDELFYSTVARYYSHLYPSYNMAIEKLCINKNSRIDIEFGLKALNKETRSFFEKTYGLRSILLNHTMFLQYAMFETNDRRMQAEAILLDGEGDIQSALRFPKNKNGTRFLRYCPLCFNEDKQKYGEAYWHKAHQIRGVDVCNKHGCFLHNTNIEISAKSSPRLWVADDIVVNCEADLASEVEQQFADYAIQLMKVRTTWNCPINEWLISKLEGTKYISARGKRKFVNELYSDMLEYCKEFGRVGIEKQHQLVKLFTGYNNNFLDICMLLFFLKVSIKELENPYLPKESQTERFDKQVEQYYQEGLGCYRIARKVGSSPTTALKTNSIKDKKQRNYSNRAGATKQNWEKMDKEMLVKVKELCEKIYTGDGDRPKRVTSFAVTKGMGWPDKRLNYLPKCKELVKTYASESIEEYWARECVWAYEKIMKESVNINWRQLRDMTNMTRENFERCKKYLSNYTDNITADKIRRII</sequence>
<evidence type="ECO:0000313" key="3">
    <source>
        <dbReference type="Proteomes" id="UP000285288"/>
    </source>
</evidence>
<dbReference type="EMBL" id="QSGD01000030">
    <property type="protein sequence ID" value="RHB04029.1"/>
    <property type="molecule type" value="Genomic_DNA"/>
</dbReference>
<dbReference type="AlphaFoldDB" id="A0A413UBL1"/>